<dbReference type="Gene3D" id="3.20.20.10">
    <property type="entry name" value="Alanine racemase"/>
    <property type="match status" value="1"/>
</dbReference>
<dbReference type="PANTHER" id="PTHR43727">
    <property type="entry name" value="DIAMINOPIMELATE DECARBOXYLASE"/>
    <property type="match status" value="1"/>
</dbReference>
<dbReference type="PANTHER" id="PTHR43727:SF2">
    <property type="entry name" value="GROUP IV DECARBOXYLASE"/>
    <property type="match status" value="1"/>
</dbReference>
<dbReference type="Proteomes" id="UP000447393">
    <property type="component" value="Unassembled WGS sequence"/>
</dbReference>
<protein>
    <submittedName>
        <fullName evidence="5">Siderophore biosynthesis PLP-dependent protein</fullName>
    </submittedName>
</protein>
<dbReference type="AlphaFoldDB" id="A0A845E5S2"/>
<dbReference type="SUPFAM" id="SSF50621">
    <property type="entry name" value="Alanine racemase C-terminal domain-like"/>
    <property type="match status" value="1"/>
</dbReference>
<dbReference type="PRINTS" id="PR01182">
    <property type="entry name" value="ORNDCRBXLASE"/>
</dbReference>
<dbReference type="PROSITE" id="PS00879">
    <property type="entry name" value="ODR_DC_2_2"/>
    <property type="match status" value="1"/>
</dbReference>
<dbReference type="GO" id="GO:0008836">
    <property type="term" value="F:diaminopimelate decarboxylase activity"/>
    <property type="evidence" value="ECO:0007669"/>
    <property type="project" value="TreeGrafter"/>
</dbReference>
<dbReference type="RefSeq" id="WP_160915096.1">
    <property type="nucleotide sequence ID" value="NZ_WMEZ01000003.1"/>
</dbReference>
<evidence type="ECO:0000256" key="1">
    <source>
        <dbReference type="ARBA" id="ARBA00001933"/>
    </source>
</evidence>
<dbReference type="InterPro" id="IPR022644">
    <property type="entry name" value="De-COase2_N"/>
</dbReference>
<feature type="domain" description="Orn/DAP/Arg decarboxylase 2 N-terminal" evidence="4">
    <location>
        <begin position="26"/>
        <end position="266"/>
    </location>
</feature>
<comment type="cofactor">
    <cofactor evidence="1 3">
        <name>pyridoxal 5'-phosphate</name>
        <dbReference type="ChEBI" id="CHEBI:597326"/>
    </cofactor>
</comment>
<dbReference type="GO" id="GO:0009089">
    <property type="term" value="P:lysine biosynthetic process via diaminopimelate"/>
    <property type="evidence" value="ECO:0007669"/>
    <property type="project" value="TreeGrafter"/>
</dbReference>
<accession>A0A845E5S2</accession>
<evidence type="ECO:0000313" key="5">
    <source>
        <dbReference type="EMBL" id="MYL50043.1"/>
    </source>
</evidence>
<keyword evidence="2 3" id="KW-0663">Pyridoxal phosphate</keyword>
<evidence type="ECO:0000256" key="2">
    <source>
        <dbReference type="ARBA" id="ARBA00022898"/>
    </source>
</evidence>
<feature type="active site" description="Proton donor" evidence="3">
    <location>
        <position position="337"/>
    </location>
</feature>
<dbReference type="OrthoDB" id="9802241at2"/>
<name>A0A845E5S2_9BACI</name>
<organism evidence="5 6">
    <name type="scientific">Halobacillus litoralis</name>
    <dbReference type="NCBI Taxonomy" id="45668"/>
    <lineage>
        <taxon>Bacteria</taxon>
        <taxon>Bacillati</taxon>
        <taxon>Bacillota</taxon>
        <taxon>Bacilli</taxon>
        <taxon>Bacillales</taxon>
        <taxon>Bacillaceae</taxon>
        <taxon>Halobacillus</taxon>
    </lineage>
</organism>
<dbReference type="InterPro" id="IPR000183">
    <property type="entry name" value="Orn/DAP/Arg_de-COase"/>
</dbReference>
<dbReference type="Pfam" id="PF02784">
    <property type="entry name" value="Orn_Arg_deC_N"/>
    <property type="match status" value="1"/>
</dbReference>
<dbReference type="EMBL" id="WMEZ01000003">
    <property type="protein sequence ID" value="MYL50043.1"/>
    <property type="molecule type" value="Genomic_DNA"/>
</dbReference>
<evidence type="ECO:0000259" key="4">
    <source>
        <dbReference type="Pfam" id="PF02784"/>
    </source>
</evidence>
<feature type="modified residue" description="N6-(pyridoxal phosphate)lysine" evidence="3">
    <location>
        <position position="50"/>
    </location>
</feature>
<dbReference type="SUPFAM" id="SSF51419">
    <property type="entry name" value="PLP-binding barrel"/>
    <property type="match status" value="1"/>
</dbReference>
<dbReference type="CDD" id="cd06843">
    <property type="entry name" value="PLPDE_III_PvsE_like"/>
    <property type="match status" value="1"/>
</dbReference>
<dbReference type="Gene3D" id="2.40.37.10">
    <property type="entry name" value="Lyase, Ornithine Decarboxylase, Chain A, domain 1"/>
    <property type="match status" value="1"/>
</dbReference>
<dbReference type="InterPro" id="IPR022657">
    <property type="entry name" value="De-COase2_CS"/>
</dbReference>
<dbReference type="InterPro" id="IPR009006">
    <property type="entry name" value="Ala_racemase/Decarboxylase_C"/>
</dbReference>
<evidence type="ECO:0000313" key="6">
    <source>
        <dbReference type="Proteomes" id="UP000447393"/>
    </source>
</evidence>
<comment type="caution">
    <text evidence="5">The sequence shown here is derived from an EMBL/GenBank/DDBJ whole genome shotgun (WGS) entry which is preliminary data.</text>
</comment>
<dbReference type="InterPro" id="IPR029066">
    <property type="entry name" value="PLP-binding_barrel"/>
</dbReference>
<dbReference type="GO" id="GO:0006596">
    <property type="term" value="P:polyamine biosynthetic process"/>
    <property type="evidence" value="ECO:0007669"/>
    <property type="project" value="InterPro"/>
</dbReference>
<sequence>MRIEQYIENKKRKQDGPICAYLYDLGQLRNHVRIIKSSLPAFCRLFYAVKANPDPRILGTLAPLVDGFEVASGGELEKVKSPVLFGAPAKKQVEIEKAIDAGVEAMNIESFHDLNRIEWLSKQKEVVTPIMIRVNLSRDVPESHHMMSGVPTQFGVDERDVPMIIQKAQQMSHVSVEGFHFHAMSNNLKAEAHLQFVSMCLEKAKSWRDRFGLDIRTVDVGGGIGINYWNPEDKFDWDTFASGLHKLEPQMDGLTLVLELGRFMTAASGSYVTEVIDVKANHDHHFALIRGGTHHLRLPAAWKMSHPFRIHPVEEWELPYERPGVTKAEVTIAGELCTPNDVLVKSEYVEELRAGDVVIFDYAGAYAWTISHHEFLSHPEPEFIYLDEKH</sequence>
<dbReference type="InterPro" id="IPR002433">
    <property type="entry name" value="Orn_de-COase"/>
</dbReference>
<gene>
    <name evidence="5" type="ORF">GLV98_11140</name>
</gene>
<reference evidence="5 6" key="1">
    <citation type="submission" date="2019-11" db="EMBL/GenBank/DDBJ databases">
        <title>Genome sequences of 17 halophilic strains isolated from different environments.</title>
        <authorList>
            <person name="Furrow R.E."/>
        </authorList>
    </citation>
    <scope>NUCLEOTIDE SEQUENCE [LARGE SCALE GENOMIC DNA]</scope>
    <source>
        <strain evidence="5 6">22505_10_Sand</strain>
    </source>
</reference>
<proteinExistence type="predicted"/>
<evidence type="ECO:0000256" key="3">
    <source>
        <dbReference type="PIRSR" id="PIRSR600183-50"/>
    </source>
</evidence>
<dbReference type="PRINTS" id="PR01179">
    <property type="entry name" value="ODADCRBXLASE"/>
</dbReference>